<comment type="caution">
    <text evidence="2">The sequence shown here is derived from an EMBL/GenBank/DDBJ whole genome shotgun (WGS) entry which is preliminary data.</text>
</comment>
<feature type="compositionally biased region" description="Polar residues" evidence="1">
    <location>
        <begin position="841"/>
        <end position="851"/>
    </location>
</feature>
<evidence type="ECO:0000313" key="2">
    <source>
        <dbReference type="EMBL" id="KAJ7323299.1"/>
    </source>
</evidence>
<dbReference type="EMBL" id="JARIHO010000047">
    <property type="protein sequence ID" value="KAJ7323299.1"/>
    <property type="molecule type" value="Genomic_DNA"/>
</dbReference>
<evidence type="ECO:0000256" key="1">
    <source>
        <dbReference type="SAM" id="MobiDB-lite"/>
    </source>
</evidence>
<proteinExistence type="predicted"/>
<name>A0AAD7EI93_9AGAR</name>
<feature type="compositionally biased region" description="Basic and acidic residues" evidence="1">
    <location>
        <begin position="64"/>
        <end position="76"/>
    </location>
</feature>
<dbReference type="AlphaFoldDB" id="A0AAD7EI93"/>
<protein>
    <submittedName>
        <fullName evidence="2">Uncharacterized protein</fullName>
    </submittedName>
</protein>
<dbReference type="Proteomes" id="UP001218218">
    <property type="component" value="Unassembled WGS sequence"/>
</dbReference>
<feature type="region of interest" description="Disordered" evidence="1">
    <location>
        <begin position="1"/>
        <end position="82"/>
    </location>
</feature>
<feature type="compositionally biased region" description="Polar residues" evidence="1">
    <location>
        <begin position="935"/>
        <end position="946"/>
    </location>
</feature>
<feature type="region of interest" description="Disordered" evidence="1">
    <location>
        <begin position="840"/>
        <end position="975"/>
    </location>
</feature>
<accession>A0AAD7EI93</accession>
<keyword evidence="3" id="KW-1185">Reference proteome</keyword>
<organism evidence="2 3">
    <name type="scientific">Mycena albidolilacea</name>
    <dbReference type="NCBI Taxonomy" id="1033008"/>
    <lineage>
        <taxon>Eukaryota</taxon>
        <taxon>Fungi</taxon>
        <taxon>Dikarya</taxon>
        <taxon>Basidiomycota</taxon>
        <taxon>Agaricomycotina</taxon>
        <taxon>Agaricomycetes</taxon>
        <taxon>Agaricomycetidae</taxon>
        <taxon>Agaricales</taxon>
        <taxon>Marasmiineae</taxon>
        <taxon>Mycenaceae</taxon>
        <taxon>Mycena</taxon>
    </lineage>
</organism>
<evidence type="ECO:0000313" key="3">
    <source>
        <dbReference type="Proteomes" id="UP001218218"/>
    </source>
</evidence>
<reference evidence="2" key="1">
    <citation type="submission" date="2023-03" db="EMBL/GenBank/DDBJ databases">
        <title>Massive genome expansion in bonnet fungi (Mycena s.s.) driven by repeated elements and novel gene families across ecological guilds.</title>
        <authorList>
            <consortium name="Lawrence Berkeley National Laboratory"/>
            <person name="Harder C.B."/>
            <person name="Miyauchi S."/>
            <person name="Viragh M."/>
            <person name="Kuo A."/>
            <person name="Thoen E."/>
            <person name="Andreopoulos B."/>
            <person name="Lu D."/>
            <person name="Skrede I."/>
            <person name="Drula E."/>
            <person name="Henrissat B."/>
            <person name="Morin E."/>
            <person name="Kohler A."/>
            <person name="Barry K."/>
            <person name="LaButti K."/>
            <person name="Morin E."/>
            <person name="Salamov A."/>
            <person name="Lipzen A."/>
            <person name="Mereny Z."/>
            <person name="Hegedus B."/>
            <person name="Baldrian P."/>
            <person name="Stursova M."/>
            <person name="Weitz H."/>
            <person name="Taylor A."/>
            <person name="Grigoriev I.V."/>
            <person name="Nagy L.G."/>
            <person name="Martin F."/>
            <person name="Kauserud H."/>
        </authorList>
    </citation>
    <scope>NUCLEOTIDE SEQUENCE</scope>
    <source>
        <strain evidence="2">CBHHK002</strain>
    </source>
</reference>
<gene>
    <name evidence="2" type="ORF">DFH08DRAFT_817869</name>
</gene>
<sequence>MRCSGFEAFQESTSAIAPPLASDLEQHENDFETFSEPTSNQSALDWDSDLVGTYFPESSLQPDSDIKGSSSDDGHTPCELTPDEWSSVLPLSPLPPVPHATLGPGVVDFPDGFPITAKTRVFHIELVNGIPSQFPIPEELTAFIVCVDTLDAEDKRKTIDAILKDCAPHSYSGSTGSRREPDAFVIGSLFGLDPSVRVACRRVEAKCGGVVACESLDAAFLNAPRRFPDPLYRQTLIEAEMRTRELQDTSTVGQVLTFERSLQSFSCKAILADGSSCNGTALMVRAKKRIRNKDYVIVCSQQDKPCAQGSGRHTVLAILNHIDEDILFKVLNHQPIVENHDAGELCTRVMSGRQGFRGKAVCPYNHMKDGLSFKAKIIALTCKAIYHAYCPWEDRFPDLSHTAVVIPTLTPHMHPPPPENKINQTVARLYMECARKLGSSATPARVDRAPTTIALLGTTPALFHPALANRDIRLRLIQRVKEELNGPEHTGDALPPAERYLQSSIIRDGRTVIFGIYPELIKNIHRVRTLDCDTTFKPVAGSMQIFEVNAWLTAINEAVTLGRVWMEAHDRTIFKQVWEELRRLVTVLIGRPLLFKGLHVRGTILGLNADMEVAPLLGFAEAFLPTIDREELRGVITNAGTLLPFVLRLCYTHIFRGVPEAPHLSKDDHDRIKGFVHLETPQAVEDFKLWIANVPDPDGTIARWWKQKLMHFWLLPAKIQCLSRIPLNDWHTMSATTNLGEAQHARNNAETGTQMGIIESFKKYAEYDARRAAEINVKLATGNLNNNQNELVHRYASSNRRHAAAADKGMRARDADERVIALRQAKVQVEVELKQAVAESKLTTDQSNSSGRVPARRPSKGKKVEKIGHGTSNVEHVPRRSPGRVVAPSHSAEEARVDHQEDEHDVQREKEGQTLQTGDEASGPRRLRSHGADVSFTTSTRDTAPSTAKRKLTSTAAAPAPKPKRRKAGDPLAGWAIELVPGDKTTAVSPREYAEKEPEEFAAQYPQYVKFL</sequence>
<feature type="compositionally biased region" description="Basic and acidic residues" evidence="1">
    <location>
        <begin position="891"/>
        <end position="912"/>
    </location>
</feature>